<dbReference type="RefSeq" id="WP_061554278.1">
    <property type="nucleotide sequence ID" value="NZ_LXEX01000061.1"/>
</dbReference>
<dbReference type="Pfam" id="PF11745">
    <property type="entry name" value="DUF3304"/>
    <property type="match status" value="1"/>
</dbReference>
<name>A0AA91EDQ8_9GAMM</name>
<keyword evidence="3" id="KW-1185">Reference proteome</keyword>
<comment type="caution">
    <text evidence="2">The sequence shown here is derived from an EMBL/GenBank/DDBJ whole genome shotgun (WGS) entry which is preliminary data.</text>
</comment>
<keyword evidence="1" id="KW-0732">Signal</keyword>
<accession>A0AA91EDQ8</accession>
<feature type="chain" id="PRO_5041664120" evidence="1">
    <location>
        <begin position="26"/>
        <end position="168"/>
    </location>
</feature>
<evidence type="ECO:0000313" key="3">
    <source>
        <dbReference type="Proteomes" id="UP000078431"/>
    </source>
</evidence>
<protein>
    <submittedName>
        <fullName evidence="2">Uncharacterized DUF3304 family protein</fullName>
    </submittedName>
</protein>
<feature type="signal peptide" evidence="1">
    <location>
        <begin position="1"/>
        <end position="25"/>
    </location>
</feature>
<organism evidence="2 3">
    <name type="scientific">Obesumbacterium proteus ATCC 12841</name>
    <dbReference type="NCBI Taxonomy" id="1354268"/>
    <lineage>
        <taxon>Bacteria</taxon>
        <taxon>Pseudomonadati</taxon>
        <taxon>Pseudomonadota</taxon>
        <taxon>Gammaproteobacteria</taxon>
        <taxon>Enterobacterales</taxon>
        <taxon>Hafniaceae</taxon>
        <taxon>Obesumbacterium</taxon>
    </lineage>
</organism>
<proteinExistence type="predicted"/>
<reference evidence="2 3" key="1">
    <citation type="submission" date="2016-04" db="EMBL/GenBank/DDBJ databases">
        <title>ATOL: Assembling a taxonomically balanced genome-scale reconstruction of the evolutionary history of the Enterobacteriaceae.</title>
        <authorList>
            <person name="Plunkett G.III."/>
            <person name="Neeno-Eckwall E.C."/>
            <person name="Glasner J.D."/>
            <person name="Perna N.T."/>
        </authorList>
    </citation>
    <scope>NUCLEOTIDE SEQUENCE [LARGE SCALE GENOMIC DNA]</scope>
    <source>
        <strain evidence="2 3">ATCC 12841</strain>
    </source>
</reference>
<dbReference type="AlphaFoldDB" id="A0AA91EDQ8"/>
<dbReference type="EMBL" id="LXEX01000061">
    <property type="protein sequence ID" value="OAT57289.1"/>
    <property type="molecule type" value="Genomic_DNA"/>
</dbReference>
<gene>
    <name evidence="2" type="ORF">M993_04495</name>
</gene>
<sequence>MNKILRNCGGVLMLLALLTTGFTAAARDGASSGANLTGVNHTQKEITSFTVNGYRGQVGGYTCCVMLQDKWVSGMKVNIEWKSASKNTHSFPGYADERKYKEWEKSVKDDYVFHSAVVDIPKYSKACDLVIHFLPCDQVKATAACSVYGRGDYPIKEPLNMPEPKTCQ</sequence>
<dbReference type="Proteomes" id="UP000078431">
    <property type="component" value="Unassembled WGS sequence"/>
</dbReference>
<evidence type="ECO:0000313" key="2">
    <source>
        <dbReference type="EMBL" id="OAT57289.1"/>
    </source>
</evidence>
<evidence type="ECO:0000256" key="1">
    <source>
        <dbReference type="SAM" id="SignalP"/>
    </source>
</evidence>
<dbReference type="InterPro" id="IPR021733">
    <property type="entry name" value="DUF3304"/>
</dbReference>